<dbReference type="Proteomes" id="UP000695026">
    <property type="component" value="Unplaced"/>
</dbReference>
<evidence type="ECO:0000259" key="3">
    <source>
        <dbReference type="Pfam" id="PF00029"/>
    </source>
</evidence>
<feature type="transmembrane region" description="Helical" evidence="2">
    <location>
        <begin position="202"/>
        <end position="222"/>
    </location>
</feature>
<evidence type="ECO:0000313" key="4">
    <source>
        <dbReference type="Proteomes" id="UP000695026"/>
    </source>
</evidence>
<dbReference type="GeneID" id="112542702"/>
<reference evidence="5" key="1">
    <citation type="submission" date="2025-08" db="UniProtKB">
        <authorList>
            <consortium name="RefSeq"/>
        </authorList>
    </citation>
    <scope>IDENTIFICATION</scope>
    <source>
        <tissue evidence="5">Liver</tissue>
    </source>
</reference>
<dbReference type="InterPro" id="IPR038359">
    <property type="entry name" value="Connexin_N_sf"/>
</dbReference>
<keyword evidence="4" id="KW-1185">Reference proteome</keyword>
<keyword evidence="2" id="KW-1133">Transmembrane helix</keyword>
<gene>
    <name evidence="5" type="primary">LOC112542702</name>
</gene>
<dbReference type="OMA" id="YPNNPAC"/>
<accession>A0A9F5JBT8</accession>
<evidence type="ECO:0000313" key="5">
    <source>
        <dbReference type="RefSeq" id="XP_025031949.1"/>
    </source>
</evidence>
<organism evidence="4 5">
    <name type="scientific">Python bivittatus</name>
    <name type="common">Burmese python</name>
    <name type="synonym">Python molurus bivittatus</name>
    <dbReference type="NCBI Taxonomy" id="176946"/>
    <lineage>
        <taxon>Eukaryota</taxon>
        <taxon>Metazoa</taxon>
        <taxon>Chordata</taxon>
        <taxon>Craniata</taxon>
        <taxon>Vertebrata</taxon>
        <taxon>Euteleostomi</taxon>
        <taxon>Lepidosauria</taxon>
        <taxon>Squamata</taxon>
        <taxon>Bifurcata</taxon>
        <taxon>Unidentata</taxon>
        <taxon>Episquamata</taxon>
        <taxon>Toxicofera</taxon>
        <taxon>Serpentes</taxon>
        <taxon>Henophidia</taxon>
        <taxon>Pythonidae</taxon>
        <taxon>Python</taxon>
    </lineage>
</organism>
<dbReference type="RefSeq" id="XP_025031949.1">
    <property type="nucleotide sequence ID" value="XM_025176181.1"/>
</dbReference>
<dbReference type="OrthoDB" id="9045030at2759"/>
<dbReference type="Pfam" id="PF00029">
    <property type="entry name" value="Connexin"/>
    <property type="match status" value="1"/>
</dbReference>
<feature type="domain" description="Connexin N-terminal" evidence="3">
    <location>
        <begin position="32"/>
        <end position="220"/>
    </location>
</feature>
<feature type="transmembrane region" description="Helical" evidence="2">
    <location>
        <begin position="31"/>
        <end position="49"/>
    </location>
</feature>
<protein>
    <submittedName>
        <fullName evidence="5">Uncharacterized protein LOC112542702</fullName>
    </submittedName>
</protein>
<feature type="transmembrane region" description="Helical" evidence="2">
    <location>
        <begin position="87"/>
        <end position="106"/>
    </location>
</feature>
<feature type="region of interest" description="Disordered" evidence="1">
    <location>
        <begin position="370"/>
        <end position="400"/>
    </location>
</feature>
<feature type="transmembrane region" description="Helical" evidence="2">
    <location>
        <begin position="143"/>
        <end position="165"/>
    </location>
</feature>
<name>A0A9F5JBT8_PYTBI</name>
<dbReference type="AlphaFoldDB" id="A0A9F5JBT8"/>
<sequence length="400" mass="43148">MATVIGGISRLFQPTIGILAAEKICRGTNPFYFLIGLRMVTLFFAYGPWDSLKNDLICRWPSDLGDAKTFCSGLCYNQRFPVPISGFWVFHFIAIIFTIALLKFVYVTKKSPTAKDPEAATESKPATGAKVAEDEPHFGGWRYGIYMFCLAFVLAIDVAFIWTLLGLQLPIISLGVTTCYPNNPACPSSAQCVVTGLRDKQAILWVLAFCSAANVAVSIGYLSTHCCQACGFCTGSEKARPGSQGYGGSEAGEYGCCYHGPGCHGNCGGWTEVPGDRGKAQAGAARCGCQPEGVSCCCRQGNDGSGGVACGCQNNRLCPCFIQGSKTRLSSLTSREDSEGTLLRGDTEIQGERKKWGAAEKWIQMRESLRTEAQRGQGSSRGGTAVKNTAKYHSWKNRRV</sequence>
<keyword evidence="2" id="KW-0472">Membrane</keyword>
<keyword evidence="2" id="KW-0812">Transmembrane</keyword>
<dbReference type="InterPro" id="IPR013092">
    <property type="entry name" value="Connexin_N"/>
</dbReference>
<dbReference type="KEGG" id="pbi:112542702"/>
<evidence type="ECO:0000256" key="2">
    <source>
        <dbReference type="SAM" id="Phobius"/>
    </source>
</evidence>
<evidence type="ECO:0000256" key="1">
    <source>
        <dbReference type="SAM" id="MobiDB-lite"/>
    </source>
</evidence>
<proteinExistence type="predicted"/>
<dbReference type="Gene3D" id="1.20.1440.80">
    <property type="entry name" value="Gap junction channel protein cysteine-rich domain"/>
    <property type="match status" value="1"/>
</dbReference>